<dbReference type="PANTHER" id="PTHR46494:SF1">
    <property type="entry name" value="CORA FAMILY METAL ION TRANSPORTER (EUROFUNG)"/>
    <property type="match status" value="1"/>
</dbReference>
<feature type="transmembrane region" description="Helical" evidence="8">
    <location>
        <begin position="278"/>
        <end position="298"/>
    </location>
</feature>
<comment type="similarity">
    <text evidence="2 8">Belongs to the CorA metal ion transporter (MIT) (TC 1.A.35) family.</text>
</comment>
<dbReference type="InterPro" id="IPR045861">
    <property type="entry name" value="CorA_cytoplasmic_dom"/>
</dbReference>
<accession>A0A5M4B1G5</accession>
<dbReference type="Pfam" id="PF01544">
    <property type="entry name" value="CorA"/>
    <property type="match status" value="1"/>
</dbReference>
<dbReference type="InterPro" id="IPR002523">
    <property type="entry name" value="MgTranspt_CorA/ZnTranspt_ZntB"/>
</dbReference>
<keyword evidence="8" id="KW-0460">Magnesium</keyword>
<dbReference type="SUPFAM" id="SSF143865">
    <property type="entry name" value="CorA soluble domain-like"/>
    <property type="match status" value="1"/>
</dbReference>
<keyword evidence="8" id="KW-0406">Ion transport</keyword>
<dbReference type="AlphaFoldDB" id="A0A5M4B1G5"/>
<dbReference type="SUPFAM" id="SSF144083">
    <property type="entry name" value="Magnesium transport protein CorA, transmembrane region"/>
    <property type="match status" value="1"/>
</dbReference>
<evidence type="ECO:0000256" key="3">
    <source>
        <dbReference type="ARBA" id="ARBA00022448"/>
    </source>
</evidence>
<dbReference type="GO" id="GO:0005886">
    <property type="term" value="C:plasma membrane"/>
    <property type="evidence" value="ECO:0007669"/>
    <property type="project" value="UniProtKB-SubCell"/>
</dbReference>
<dbReference type="CDD" id="cd12828">
    <property type="entry name" value="TmCorA-like_1"/>
    <property type="match status" value="1"/>
</dbReference>
<keyword evidence="3 8" id="KW-0813">Transport</keyword>
<dbReference type="Gene3D" id="1.20.58.340">
    <property type="entry name" value="Magnesium transport protein CorA, transmembrane region"/>
    <property type="match status" value="2"/>
</dbReference>
<evidence type="ECO:0000313" key="9">
    <source>
        <dbReference type="EMBL" id="GET33995.1"/>
    </source>
</evidence>
<keyword evidence="10" id="KW-1185">Reference proteome</keyword>
<evidence type="ECO:0000256" key="1">
    <source>
        <dbReference type="ARBA" id="ARBA00004651"/>
    </source>
</evidence>
<dbReference type="GO" id="GO:0050897">
    <property type="term" value="F:cobalt ion binding"/>
    <property type="evidence" value="ECO:0007669"/>
    <property type="project" value="TreeGrafter"/>
</dbReference>
<feature type="transmembrane region" description="Helical" evidence="8">
    <location>
        <begin position="310"/>
        <end position="330"/>
    </location>
</feature>
<sequence length="336" mass="39306">MIFIGDKHEEAPELTIIDYDSSKFEANANATVQDAMARKDAAPVSWINIDQLHDVELMEKLGNHYEIHPLLMEDILNTDLRPKVEDEDDYVMLSLKMLNYSEQHDSLTTDQISLILGKNYVISFKEKPDTVFEPVINRLSSSKGTIRSRGADYLFYALTDVIIDNYFTIIENIGNDLEKLEDRIFNQPGEDALQEIHRLKGDLLQIRRITYPIRESMRKLENDEIELIEDKTRKYFTDIYEHITQIIETIESYRETVSGLKDLYLSSISFRMNKVMQVLTIIATIFIPLTFLVGVYGMNFDNMPELHWKYAYFILWGIMISIVVILAFFFKKKKWI</sequence>
<proteinExistence type="inferred from homology"/>
<dbReference type="GO" id="GO:0015095">
    <property type="term" value="F:magnesium ion transmembrane transporter activity"/>
    <property type="evidence" value="ECO:0007669"/>
    <property type="project" value="UniProtKB-UniRule"/>
</dbReference>
<dbReference type="GO" id="GO:0000287">
    <property type="term" value="F:magnesium ion binding"/>
    <property type="evidence" value="ECO:0007669"/>
    <property type="project" value="TreeGrafter"/>
</dbReference>
<dbReference type="InterPro" id="IPR004488">
    <property type="entry name" value="Mg/Co-transport_prot_CorA"/>
</dbReference>
<dbReference type="Gene3D" id="3.30.460.20">
    <property type="entry name" value="CorA soluble domain-like"/>
    <property type="match status" value="1"/>
</dbReference>
<name>A0A5M4B1G5_9BACT</name>
<comment type="caution">
    <text evidence="9">The sequence shown here is derived from an EMBL/GenBank/DDBJ whole genome shotgun (WGS) entry which is preliminary data.</text>
</comment>
<gene>
    <name evidence="8 9" type="primary">corA</name>
    <name evidence="9" type="ORF">PbJCM13498_28580</name>
</gene>
<evidence type="ECO:0000256" key="5">
    <source>
        <dbReference type="ARBA" id="ARBA00022692"/>
    </source>
</evidence>
<dbReference type="Proteomes" id="UP000391834">
    <property type="component" value="Unassembled WGS sequence"/>
</dbReference>
<dbReference type="PANTHER" id="PTHR46494">
    <property type="entry name" value="CORA FAMILY METAL ION TRANSPORTER (EUROFUNG)"/>
    <property type="match status" value="1"/>
</dbReference>
<comment type="function">
    <text evidence="8">Mediates influx of magnesium ions.</text>
</comment>
<evidence type="ECO:0000256" key="6">
    <source>
        <dbReference type="ARBA" id="ARBA00022989"/>
    </source>
</evidence>
<dbReference type="NCBIfam" id="TIGR00383">
    <property type="entry name" value="corA"/>
    <property type="match status" value="1"/>
</dbReference>
<keyword evidence="5 8" id="KW-0812">Transmembrane</keyword>
<protein>
    <recommendedName>
        <fullName evidence="8">Magnesium transport protein CorA</fullName>
    </recommendedName>
</protein>
<dbReference type="GO" id="GO:0015087">
    <property type="term" value="F:cobalt ion transmembrane transporter activity"/>
    <property type="evidence" value="ECO:0007669"/>
    <property type="project" value="UniProtKB-UniRule"/>
</dbReference>
<evidence type="ECO:0000256" key="7">
    <source>
        <dbReference type="ARBA" id="ARBA00023136"/>
    </source>
</evidence>
<dbReference type="FunFam" id="1.20.58.340:FF:000012">
    <property type="entry name" value="Magnesium transport protein CorA"/>
    <property type="match status" value="1"/>
</dbReference>
<evidence type="ECO:0000256" key="8">
    <source>
        <dbReference type="RuleBase" id="RU362010"/>
    </source>
</evidence>
<reference evidence="9 10" key="1">
    <citation type="submission" date="2019-10" db="EMBL/GenBank/DDBJ databases">
        <title>Prolixibacter strains distinguished by the presence of nitrate reductase genes were adept at nitrate-dependent anaerobic corrosion of metallic iron and carbon steel.</title>
        <authorList>
            <person name="Iino T."/>
            <person name="Shono N."/>
            <person name="Ito K."/>
            <person name="Nakamura R."/>
            <person name="Sueoka K."/>
            <person name="Harayama S."/>
            <person name="Ohkuma M."/>
        </authorList>
    </citation>
    <scope>NUCLEOTIDE SEQUENCE [LARGE SCALE GENOMIC DNA]</scope>
    <source>
        <strain evidence="9 10">JCM 13498</strain>
    </source>
</reference>
<keyword evidence="6 8" id="KW-1133">Transmembrane helix</keyword>
<dbReference type="InterPro" id="IPR045863">
    <property type="entry name" value="CorA_TM1_TM2"/>
</dbReference>
<evidence type="ECO:0000256" key="2">
    <source>
        <dbReference type="ARBA" id="ARBA00009765"/>
    </source>
</evidence>
<evidence type="ECO:0000256" key="4">
    <source>
        <dbReference type="ARBA" id="ARBA00022475"/>
    </source>
</evidence>
<comment type="subcellular location">
    <subcellularLocation>
        <location evidence="1">Cell membrane</location>
        <topology evidence="1">Multi-pass membrane protein</topology>
    </subcellularLocation>
    <subcellularLocation>
        <location evidence="8">Membrane</location>
        <topology evidence="8">Multi-pass membrane protein</topology>
    </subcellularLocation>
</comment>
<keyword evidence="4 8" id="KW-1003">Cell membrane</keyword>
<organism evidence="9 10">
    <name type="scientific">Prolixibacter bellariivorans</name>
    <dbReference type="NCBI Taxonomy" id="314319"/>
    <lineage>
        <taxon>Bacteria</taxon>
        <taxon>Pseudomonadati</taxon>
        <taxon>Bacteroidota</taxon>
        <taxon>Bacteroidia</taxon>
        <taxon>Marinilabiliales</taxon>
        <taxon>Prolixibacteraceae</taxon>
        <taxon>Prolixibacter</taxon>
    </lineage>
</organism>
<evidence type="ECO:0000313" key="10">
    <source>
        <dbReference type="Proteomes" id="UP000391834"/>
    </source>
</evidence>
<keyword evidence="7 8" id="KW-0472">Membrane</keyword>
<dbReference type="EMBL" id="BLAX01000001">
    <property type="protein sequence ID" value="GET33995.1"/>
    <property type="molecule type" value="Genomic_DNA"/>
</dbReference>